<dbReference type="OrthoDB" id="197680at2"/>
<dbReference type="InterPro" id="IPR025150">
    <property type="entry name" value="GH123_cat"/>
</dbReference>
<gene>
    <name evidence="2" type="ORF">E1757_29560</name>
</gene>
<organism evidence="2 3">
    <name type="scientific">Paenibacillus piri</name>
    <dbReference type="NCBI Taxonomy" id="2547395"/>
    <lineage>
        <taxon>Bacteria</taxon>
        <taxon>Bacillati</taxon>
        <taxon>Bacillota</taxon>
        <taxon>Bacilli</taxon>
        <taxon>Bacillales</taxon>
        <taxon>Paenibacillaceae</taxon>
        <taxon>Paenibacillus</taxon>
    </lineage>
</organism>
<reference evidence="2 3" key="1">
    <citation type="submission" date="2019-03" db="EMBL/GenBank/DDBJ databases">
        <title>This is whole genome sequence of Paenibacillus sp MS74 strain.</title>
        <authorList>
            <person name="Trinh H.N."/>
        </authorList>
    </citation>
    <scope>NUCLEOTIDE SEQUENCE [LARGE SCALE GENOMIC DNA]</scope>
    <source>
        <strain evidence="2 3">MS74</strain>
    </source>
</reference>
<evidence type="ECO:0000313" key="2">
    <source>
        <dbReference type="EMBL" id="TDF92536.1"/>
    </source>
</evidence>
<protein>
    <submittedName>
        <fullName evidence="2">DUF4091 domain-containing protein</fullName>
    </submittedName>
</protein>
<evidence type="ECO:0000313" key="3">
    <source>
        <dbReference type="Proteomes" id="UP000295636"/>
    </source>
</evidence>
<keyword evidence="3" id="KW-1185">Reference proteome</keyword>
<dbReference type="AlphaFoldDB" id="A0A4R5KBS5"/>
<name>A0A4R5KBS5_9BACL</name>
<dbReference type="EMBL" id="SMRT01000020">
    <property type="protein sequence ID" value="TDF92536.1"/>
    <property type="molecule type" value="Genomic_DNA"/>
</dbReference>
<evidence type="ECO:0000259" key="1">
    <source>
        <dbReference type="Pfam" id="PF13320"/>
    </source>
</evidence>
<comment type="caution">
    <text evidence="2">The sequence shown here is derived from an EMBL/GenBank/DDBJ whole genome shotgun (WGS) entry which is preliminary data.</text>
</comment>
<accession>A0A4R5KBS5</accession>
<dbReference type="Pfam" id="PF13320">
    <property type="entry name" value="GH123_cat"/>
    <property type="match status" value="1"/>
</dbReference>
<proteinExistence type="predicted"/>
<dbReference type="Proteomes" id="UP000295636">
    <property type="component" value="Unassembled WGS sequence"/>
</dbReference>
<dbReference type="RefSeq" id="WP_133235047.1">
    <property type="nucleotide sequence ID" value="NZ_SMRT01000020.1"/>
</dbReference>
<feature type="domain" description="Glycoside hydrolase 123 catalytic" evidence="1">
    <location>
        <begin position="182"/>
        <end position="520"/>
    </location>
</feature>
<sequence length="583" mass="66692">MYFGLQSMYYKYAWGVNYWDQNDKDTSVKHMNMVSCRNDSAAMQVVVGADHDLLLTVSEEPLFWKGGPMQIARIKVRMNEADAPEASAQWIGLMKDDDGAEKADVLQDSHHVFVPRRKLQPVWVEWSIGKRARPGIYTGTVMLYTHTMFDDELPAGELSFTLKVLEHTLPDAQDYRFYLDLWQHNANIARKYDVPLWSEAHFSVMKVYLESLARLGQKAASAVVSEIPWSGQKSHIDAEPSDLFEYSMIQVTRDANGVFRYNYAALDRYIELAAACGITEEIELFGLLSIWQPKDGVYGSPLQDYPDAIRVRYYDEATANYKFIRQATDIEQYIGSLHNHLTAKGWIHKVRIMADEPDNVELFQERVRALRRVAPSFKFKVAIDSADLIEAKLEGIHDYVPKLDCAMRQFARIRELAPEVPGRMLFYVCGSPKRPNTFIGSPGIEARIIPWLAEWLGLDGFLRWNYTAWPDRPLERIGYRPTNWPAGDMNFVYPGPAGKPLLSLRYKWLQRGVRDAELMRQLREAGLSGQVDELLDGVFRADAGRGPESFNPERPAHELYSLEPADYDRLFLLAQSMGEPEAP</sequence>